<feature type="transmembrane region" description="Helical" evidence="1">
    <location>
        <begin position="64"/>
        <end position="83"/>
    </location>
</feature>
<reference evidence="3 4" key="1">
    <citation type="submission" date="2021-03" db="EMBL/GenBank/DDBJ databases">
        <title>Sequencing the genomes of 1000 actinobacteria strains.</title>
        <authorList>
            <person name="Klenk H.-P."/>
        </authorList>
    </citation>
    <scope>NUCLEOTIDE SEQUENCE [LARGE SCALE GENOMIC DNA]</scope>
    <source>
        <strain evidence="3 4">DSM 45516</strain>
    </source>
</reference>
<evidence type="ECO:0000313" key="3">
    <source>
        <dbReference type="EMBL" id="MBP2193046.1"/>
    </source>
</evidence>
<keyword evidence="1" id="KW-0472">Membrane</keyword>
<feature type="transmembrane region" description="Helical" evidence="1">
    <location>
        <begin position="90"/>
        <end position="107"/>
    </location>
</feature>
<feature type="transmembrane region" description="Helical" evidence="1">
    <location>
        <begin position="21"/>
        <end position="44"/>
    </location>
</feature>
<evidence type="ECO:0000313" key="4">
    <source>
        <dbReference type="Proteomes" id="UP001519325"/>
    </source>
</evidence>
<dbReference type="EMBL" id="JAGGMR010000001">
    <property type="protein sequence ID" value="MBP2193046.1"/>
    <property type="molecule type" value="Genomic_DNA"/>
</dbReference>
<proteinExistence type="predicted"/>
<dbReference type="Pfam" id="PF23636">
    <property type="entry name" value="DUF7144"/>
    <property type="match status" value="1"/>
</dbReference>
<sequence length="136" mass="14762">MTHESDIEHPRRHSVAAGTSIGAAILLLTVGVISILQGISAIAADQLYVAGFEYIYRFDTTSWGWTHAVLGVLLSACAIGLMYGATWARAATVFLAALSIIGNFLSLPYYPAWSILIIVLDVVVIWAVTTWRPDRV</sequence>
<feature type="domain" description="DUF7144" evidence="2">
    <location>
        <begin position="21"/>
        <end position="132"/>
    </location>
</feature>
<accession>A0ABS4QQW4</accession>
<protein>
    <recommendedName>
        <fullName evidence="2">DUF7144 domain-containing protein</fullName>
    </recommendedName>
</protein>
<comment type="caution">
    <text evidence="3">The sequence shown here is derived from an EMBL/GenBank/DDBJ whole genome shotgun (WGS) entry which is preliminary data.</text>
</comment>
<evidence type="ECO:0000259" key="2">
    <source>
        <dbReference type="Pfam" id="PF23636"/>
    </source>
</evidence>
<gene>
    <name evidence="3" type="ORF">BJ987_005947</name>
</gene>
<dbReference type="InterPro" id="IPR055568">
    <property type="entry name" value="DUF7144"/>
</dbReference>
<keyword evidence="1" id="KW-1133">Transmembrane helix</keyword>
<evidence type="ECO:0000256" key="1">
    <source>
        <dbReference type="SAM" id="Phobius"/>
    </source>
</evidence>
<dbReference type="RefSeq" id="WP_209896298.1">
    <property type="nucleotide sequence ID" value="NZ_JAGGMR010000001.1"/>
</dbReference>
<name>A0ABS4QQW4_9NOCA</name>
<keyword evidence="1" id="KW-0812">Transmembrane</keyword>
<dbReference type="Proteomes" id="UP001519325">
    <property type="component" value="Unassembled WGS sequence"/>
</dbReference>
<keyword evidence="4" id="KW-1185">Reference proteome</keyword>
<organism evidence="3 4">
    <name type="scientific">Nocardia goodfellowii</name>
    <dbReference type="NCBI Taxonomy" id="882446"/>
    <lineage>
        <taxon>Bacteria</taxon>
        <taxon>Bacillati</taxon>
        <taxon>Actinomycetota</taxon>
        <taxon>Actinomycetes</taxon>
        <taxon>Mycobacteriales</taxon>
        <taxon>Nocardiaceae</taxon>
        <taxon>Nocardia</taxon>
    </lineage>
</organism>
<feature type="transmembrane region" description="Helical" evidence="1">
    <location>
        <begin position="113"/>
        <end position="131"/>
    </location>
</feature>